<sequence>MRLSFSSLETSFFVLKFFTNAQVFKNLGTGEHLEIFFFFNAEILAIQI</sequence>
<gene>
    <name evidence="1" type="ORF">MANES_02G089500</name>
</gene>
<protein>
    <submittedName>
        <fullName evidence="1">Uncharacterized protein</fullName>
    </submittedName>
</protein>
<dbReference type="EMBL" id="CM004388">
    <property type="protein sequence ID" value="OAY57339.1"/>
    <property type="molecule type" value="Genomic_DNA"/>
</dbReference>
<dbReference type="AlphaFoldDB" id="A0A2C9WDR1"/>
<accession>A0A2C9WDR1</accession>
<name>A0A2C9WDR1_MANES</name>
<evidence type="ECO:0000313" key="1">
    <source>
        <dbReference type="EMBL" id="OAY57339.1"/>
    </source>
</evidence>
<reference evidence="1" key="1">
    <citation type="submission" date="2016-02" db="EMBL/GenBank/DDBJ databases">
        <title>WGS assembly of Manihot esculenta.</title>
        <authorList>
            <person name="Bredeson J.V."/>
            <person name="Prochnik S.E."/>
            <person name="Lyons J.B."/>
            <person name="Schmutz J."/>
            <person name="Grimwood J."/>
            <person name="Vrebalov J."/>
            <person name="Bart R.S."/>
            <person name="Amuge T."/>
            <person name="Ferguson M.E."/>
            <person name="Green R."/>
            <person name="Putnam N."/>
            <person name="Stites J."/>
            <person name="Rounsley S."/>
            <person name="Rokhsar D.S."/>
        </authorList>
    </citation>
    <scope>NUCLEOTIDE SEQUENCE [LARGE SCALE GENOMIC DNA]</scope>
    <source>
        <tissue evidence="1">Leaf</tissue>
    </source>
</reference>
<organism evidence="1">
    <name type="scientific">Manihot esculenta</name>
    <name type="common">Cassava</name>
    <name type="synonym">Jatropha manihot</name>
    <dbReference type="NCBI Taxonomy" id="3983"/>
    <lineage>
        <taxon>Eukaryota</taxon>
        <taxon>Viridiplantae</taxon>
        <taxon>Streptophyta</taxon>
        <taxon>Embryophyta</taxon>
        <taxon>Tracheophyta</taxon>
        <taxon>Spermatophyta</taxon>
        <taxon>Magnoliopsida</taxon>
        <taxon>eudicotyledons</taxon>
        <taxon>Gunneridae</taxon>
        <taxon>Pentapetalae</taxon>
        <taxon>rosids</taxon>
        <taxon>fabids</taxon>
        <taxon>Malpighiales</taxon>
        <taxon>Euphorbiaceae</taxon>
        <taxon>Crotonoideae</taxon>
        <taxon>Manihoteae</taxon>
        <taxon>Manihot</taxon>
    </lineage>
</organism>
<proteinExistence type="predicted"/>